<dbReference type="GO" id="GO:0004190">
    <property type="term" value="F:aspartic-type endopeptidase activity"/>
    <property type="evidence" value="ECO:0007669"/>
    <property type="project" value="InterPro"/>
</dbReference>
<keyword evidence="6" id="KW-1185">Reference proteome</keyword>
<organism evidence="5 6">
    <name type="scientific">Trichomonascus ciferrii</name>
    <dbReference type="NCBI Taxonomy" id="44093"/>
    <lineage>
        <taxon>Eukaryota</taxon>
        <taxon>Fungi</taxon>
        <taxon>Dikarya</taxon>
        <taxon>Ascomycota</taxon>
        <taxon>Saccharomycotina</taxon>
        <taxon>Dipodascomycetes</taxon>
        <taxon>Dipodascales</taxon>
        <taxon>Trichomonascaceae</taxon>
        <taxon>Trichomonascus</taxon>
        <taxon>Trichomonascus ciferrii complex</taxon>
    </lineage>
</organism>
<feature type="chain" id="PRO_5024862492" description="Peptidase A1 domain-containing protein" evidence="3">
    <location>
        <begin position="22"/>
        <end position="545"/>
    </location>
</feature>
<feature type="domain" description="Peptidase A1" evidence="4">
    <location>
        <begin position="87"/>
        <end position="425"/>
    </location>
</feature>
<dbReference type="PANTHER" id="PTHR47966">
    <property type="entry name" value="BETA-SITE APP-CLEAVING ENZYME, ISOFORM A-RELATED"/>
    <property type="match status" value="1"/>
</dbReference>
<proteinExistence type="inferred from homology"/>
<dbReference type="PANTHER" id="PTHR47966:SF65">
    <property type="entry name" value="ASPARTIC-TYPE ENDOPEPTIDASE"/>
    <property type="match status" value="1"/>
</dbReference>
<comment type="similarity">
    <text evidence="1">Belongs to the peptidase A1 family.</text>
</comment>
<feature type="region of interest" description="Disordered" evidence="2">
    <location>
        <begin position="486"/>
        <end position="519"/>
    </location>
</feature>
<dbReference type="AlphaFoldDB" id="A0A642UH43"/>
<dbReference type="Proteomes" id="UP000761534">
    <property type="component" value="Unassembled WGS sequence"/>
</dbReference>
<evidence type="ECO:0000313" key="6">
    <source>
        <dbReference type="Proteomes" id="UP000761534"/>
    </source>
</evidence>
<keyword evidence="3" id="KW-0732">Signal</keyword>
<feature type="compositionally biased region" description="Polar residues" evidence="2">
    <location>
        <begin position="486"/>
        <end position="500"/>
    </location>
</feature>
<dbReference type="EMBL" id="SWFS01000538">
    <property type="protein sequence ID" value="KAA8898792.1"/>
    <property type="molecule type" value="Genomic_DNA"/>
</dbReference>
<gene>
    <name evidence="5" type="ORF">TRICI_006476</name>
</gene>
<accession>A0A642UH43</accession>
<reference evidence="5" key="1">
    <citation type="journal article" date="2019" name="G3 (Bethesda)">
        <title>Genome Assemblies of Two Rare Opportunistic Yeast Pathogens: Diutina rugosa (syn. Candida rugosa) and Trichomonascus ciferrii (syn. Candida ciferrii).</title>
        <authorList>
            <person name="Mixao V."/>
            <person name="Saus E."/>
            <person name="Hansen A.P."/>
            <person name="Lass-Florl C."/>
            <person name="Gabaldon T."/>
        </authorList>
    </citation>
    <scope>NUCLEOTIDE SEQUENCE</scope>
    <source>
        <strain evidence="5">CBS 4856</strain>
    </source>
</reference>
<dbReference type="PRINTS" id="PR00792">
    <property type="entry name" value="PEPSIN"/>
</dbReference>
<sequence>MVCLAFIAPLLVFVLAQSVHGSRSDVPEGAVQHELYSREHFLELGDEGGSMQKSKFRDVSKLNKREYGLGLEKRKSESIPVSPSYLYYLNISLGSPPQHFMVNLETKSSDVWVFDSSVKDCTRRLYVDESETCVYGNSFDTSKSRSFDSDHDMLFNKSYLDGSVVSGVYGKDTFKAGGITLKDFTFGRANHSTAAFVQGAIGLGFQGSEGVVDKPQYNDLLTSLTKAGYIYTSLASLFLNDKDQGSILFGAIDTEKFNDTLYVLPVGTLQNDDQYRYPFVQLTEVSVTNKDKHASINKKDMPVLLDPGNIMSFLPYDSIVAVATQLNAMYNVDLNLWMQSCKYKKLTGTVNFHFYDATIEVPVHKLLLPMYNNDTGKPLQFNDDEPACALAFEDSAIIGYSSLGSGVMSSIYTVFDRDNFQIGLAQAKENATKSNIQVIANNLTSHNRVEKVSNASGFAVDLDTPQETNSSKVDNGSPKLIISNGEIFTSQNGNGPNSVPHTGLPEPSDKPAKHPTGAKSLSTTLSTSLFVPLLFPLILILTLSL</sequence>
<evidence type="ECO:0000313" key="5">
    <source>
        <dbReference type="EMBL" id="KAA8898792.1"/>
    </source>
</evidence>
<evidence type="ECO:0000256" key="2">
    <source>
        <dbReference type="SAM" id="MobiDB-lite"/>
    </source>
</evidence>
<dbReference type="SUPFAM" id="SSF50630">
    <property type="entry name" value="Acid proteases"/>
    <property type="match status" value="1"/>
</dbReference>
<comment type="caution">
    <text evidence="5">The sequence shown here is derived from an EMBL/GenBank/DDBJ whole genome shotgun (WGS) entry which is preliminary data.</text>
</comment>
<dbReference type="Pfam" id="PF00026">
    <property type="entry name" value="Asp"/>
    <property type="match status" value="1"/>
</dbReference>
<dbReference type="Gene3D" id="2.40.70.10">
    <property type="entry name" value="Acid Proteases"/>
    <property type="match status" value="2"/>
</dbReference>
<evidence type="ECO:0000256" key="3">
    <source>
        <dbReference type="SAM" id="SignalP"/>
    </source>
</evidence>
<dbReference type="PROSITE" id="PS51767">
    <property type="entry name" value="PEPTIDASE_A1"/>
    <property type="match status" value="1"/>
</dbReference>
<dbReference type="VEuPathDB" id="FungiDB:TRICI_006476"/>
<dbReference type="GO" id="GO:0006508">
    <property type="term" value="P:proteolysis"/>
    <property type="evidence" value="ECO:0007669"/>
    <property type="project" value="InterPro"/>
</dbReference>
<evidence type="ECO:0000256" key="1">
    <source>
        <dbReference type="ARBA" id="ARBA00007447"/>
    </source>
</evidence>
<dbReference type="OrthoDB" id="771136at2759"/>
<dbReference type="InterPro" id="IPR001461">
    <property type="entry name" value="Aspartic_peptidase_A1"/>
</dbReference>
<protein>
    <recommendedName>
        <fullName evidence="4">Peptidase A1 domain-containing protein</fullName>
    </recommendedName>
</protein>
<name>A0A642UH43_9ASCO</name>
<feature type="signal peptide" evidence="3">
    <location>
        <begin position="1"/>
        <end position="21"/>
    </location>
</feature>
<dbReference type="InterPro" id="IPR033121">
    <property type="entry name" value="PEPTIDASE_A1"/>
</dbReference>
<dbReference type="InterPro" id="IPR021109">
    <property type="entry name" value="Peptidase_aspartic_dom_sf"/>
</dbReference>
<evidence type="ECO:0000259" key="4">
    <source>
        <dbReference type="PROSITE" id="PS51767"/>
    </source>
</evidence>